<accession>A0A6M3Y4D6</accession>
<dbReference type="EMBL" id="MT141545">
    <property type="protein sequence ID" value="QJA65860.1"/>
    <property type="molecule type" value="Genomic_DNA"/>
</dbReference>
<sequence length="222" mass="24975">MEITVKSTKVLKTGTNNYGEWKLVKVYTDTEEYTTLATDADLIPNGSTITITNMDEDDRGKKFKKFEIKEQGTAPKQTDTVHATKTATTVPFNRDNSIETQVAFKGIMEAFSAGQLKEDSPYVKAALAWAMARIGKPIEERTNEIDEVKETPTPTPKPAQKATTEPNSKDKLFSWIAENMGWKDAKPARTWIQNKCKILPERIDSEPLEVKKEVSELMGWSL</sequence>
<dbReference type="EMBL" id="MT145192">
    <property type="protein sequence ID" value="QJI04943.1"/>
    <property type="molecule type" value="Genomic_DNA"/>
</dbReference>
<proteinExistence type="predicted"/>
<name>A0A6M3Y4D6_9ZZZZ</name>
<evidence type="ECO:0000256" key="1">
    <source>
        <dbReference type="SAM" id="MobiDB-lite"/>
    </source>
</evidence>
<reference evidence="3" key="1">
    <citation type="submission" date="2020-03" db="EMBL/GenBank/DDBJ databases">
        <title>The deep terrestrial virosphere.</title>
        <authorList>
            <person name="Holmfeldt K."/>
            <person name="Nilsson E."/>
            <person name="Simone D."/>
            <person name="Lopez-Fernandez M."/>
            <person name="Wu X."/>
            <person name="de Brujin I."/>
            <person name="Lundin D."/>
            <person name="Andersson A."/>
            <person name="Bertilsson S."/>
            <person name="Dopson M."/>
        </authorList>
    </citation>
    <scope>NUCLEOTIDE SEQUENCE</scope>
    <source>
        <strain evidence="3">MM415A00125</strain>
        <strain evidence="2">MM415B00372</strain>
    </source>
</reference>
<feature type="region of interest" description="Disordered" evidence="1">
    <location>
        <begin position="142"/>
        <end position="169"/>
    </location>
</feature>
<organism evidence="3">
    <name type="scientific">viral metagenome</name>
    <dbReference type="NCBI Taxonomy" id="1070528"/>
    <lineage>
        <taxon>unclassified sequences</taxon>
        <taxon>metagenomes</taxon>
        <taxon>organismal metagenomes</taxon>
    </lineage>
</organism>
<gene>
    <name evidence="3" type="ORF">MM415A00125_0036</name>
    <name evidence="2" type="ORF">MM415B00372_0051</name>
</gene>
<evidence type="ECO:0000313" key="2">
    <source>
        <dbReference type="EMBL" id="QJA65860.1"/>
    </source>
</evidence>
<evidence type="ECO:0000313" key="3">
    <source>
        <dbReference type="EMBL" id="QJI04943.1"/>
    </source>
</evidence>
<protein>
    <submittedName>
        <fullName evidence="3">Uncharacterized protein</fullName>
    </submittedName>
</protein>
<dbReference type="AlphaFoldDB" id="A0A6M3Y4D6"/>